<evidence type="ECO:0000256" key="1">
    <source>
        <dbReference type="SAM" id="MobiDB-lite"/>
    </source>
</evidence>
<feature type="region of interest" description="Disordered" evidence="1">
    <location>
        <begin position="39"/>
        <end position="59"/>
    </location>
</feature>
<feature type="compositionally biased region" description="Basic and acidic residues" evidence="1">
    <location>
        <begin position="39"/>
        <end position="52"/>
    </location>
</feature>
<dbReference type="EMBL" id="LXQA010207703">
    <property type="protein sequence ID" value="MCI33814.1"/>
    <property type="molecule type" value="Genomic_DNA"/>
</dbReference>
<accession>A0A392RCR1</accession>
<comment type="caution">
    <text evidence="2">The sequence shown here is derived from an EMBL/GenBank/DDBJ whole genome shotgun (WGS) entry which is preliminary data.</text>
</comment>
<reference evidence="2 3" key="1">
    <citation type="journal article" date="2018" name="Front. Plant Sci.">
        <title>Red Clover (Trifolium pratense) and Zigzag Clover (T. medium) - A Picture of Genomic Similarities and Differences.</title>
        <authorList>
            <person name="Dluhosova J."/>
            <person name="Istvanek J."/>
            <person name="Nedelnik J."/>
            <person name="Repkova J."/>
        </authorList>
    </citation>
    <scope>NUCLEOTIDE SEQUENCE [LARGE SCALE GENOMIC DNA]</scope>
    <source>
        <strain evidence="3">cv. 10/8</strain>
        <tissue evidence="2">Leaf</tissue>
    </source>
</reference>
<organism evidence="2 3">
    <name type="scientific">Trifolium medium</name>
    <dbReference type="NCBI Taxonomy" id="97028"/>
    <lineage>
        <taxon>Eukaryota</taxon>
        <taxon>Viridiplantae</taxon>
        <taxon>Streptophyta</taxon>
        <taxon>Embryophyta</taxon>
        <taxon>Tracheophyta</taxon>
        <taxon>Spermatophyta</taxon>
        <taxon>Magnoliopsida</taxon>
        <taxon>eudicotyledons</taxon>
        <taxon>Gunneridae</taxon>
        <taxon>Pentapetalae</taxon>
        <taxon>rosids</taxon>
        <taxon>fabids</taxon>
        <taxon>Fabales</taxon>
        <taxon>Fabaceae</taxon>
        <taxon>Papilionoideae</taxon>
        <taxon>50 kb inversion clade</taxon>
        <taxon>NPAAA clade</taxon>
        <taxon>Hologalegina</taxon>
        <taxon>IRL clade</taxon>
        <taxon>Trifolieae</taxon>
        <taxon>Trifolium</taxon>
    </lineage>
</organism>
<sequence>MPDDPPLRKEVEALRGQGHLREEMKGVRVRGETRVHLETPPAARKDTRETLRGDAPPGGTLHLLDTIADILQSRMNATRDLFRGESWTSHCPRDWRNLQQWISTTARLTLSTILKT</sequence>
<protein>
    <submittedName>
        <fullName evidence="2">Uncharacterized protein</fullName>
    </submittedName>
</protein>
<dbReference type="Proteomes" id="UP000265520">
    <property type="component" value="Unassembled WGS sequence"/>
</dbReference>
<proteinExistence type="predicted"/>
<dbReference type="AlphaFoldDB" id="A0A392RCR1"/>
<keyword evidence="3" id="KW-1185">Reference proteome</keyword>
<name>A0A392RCR1_9FABA</name>
<evidence type="ECO:0000313" key="3">
    <source>
        <dbReference type="Proteomes" id="UP000265520"/>
    </source>
</evidence>
<evidence type="ECO:0000313" key="2">
    <source>
        <dbReference type="EMBL" id="MCI33814.1"/>
    </source>
</evidence>